<evidence type="ECO:0000313" key="2">
    <source>
        <dbReference type="Proteomes" id="UP000639004"/>
    </source>
</evidence>
<dbReference type="Proteomes" id="UP000639004">
    <property type="component" value="Unassembled WGS sequence"/>
</dbReference>
<comment type="caution">
    <text evidence="1">The sequence shown here is derived from an EMBL/GenBank/DDBJ whole genome shotgun (WGS) entry which is preliminary data.</text>
</comment>
<sequence>MSIDKVVSGCNCSSVKFNSKYRKRHSVLLSRVDTDKAPDIAWPDKPEWVRDCMNDNNQHKLR</sequence>
<dbReference type="EMBL" id="JAEHSL010000014">
    <property type="protein sequence ID" value="MBI6182035.1"/>
    <property type="molecule type" value="Genomic_DNA"/>
</dbReference>
<gene>
    <name evidence="1" type="ORF">JEQ07_16730</name>
</gene>
<proteinExistence type="predicted"/>
<keyword evidence="2" id="KW-1185">Reference proteome</keyword>
<organism evidence="1 2">
    <name type="scientific">Serratia proteamaculans</name>
    <dbReference type="NCBI Taxonomy" id="28151"/>
    <lineage>
        <taxon>Bacteria</taxon>
        <taxon>Pseudomonadati</taxon>
        <taxon>Pseudomonadota</taxon>
        <taxon>Gammaproteobacteria</taxon>
        <taxon>Enterobacterales</taxon>
        <taxon>Yersiniaceae</taxon>
        <taxon>Serratia</taxon>
    </lineage>
</organism>
<dbReference type="Pfam" id="PF02413">
    <property type="entry name" value="Caudo_TAP"/>
    <property type="match status" value="1"/>
</dbReference>
<reference evidence="1 2" key="1">
    <citation type="submission" date="2020-12" db="EMBL/GenBank/DDBJ databases">
        <title>Enhanced detection system for hospital associated transmission using whole genome sequencing surveillance.</title>
        <authorList>
            <person name="Harrison L.H."/>
            <person name="Van Tyne D."/>
            <person name="Marsh J.W."/>
            <person name="Griffith M.P."/>
            <person name="Snyder D.J."/>
            <person name="Cooper V.S."/>
            <person name="Mustapha M."/>
        </authorList>
    </citation>
    <scope>NUCLEOTIDE SEQUENCE [LARGE SCALE GENOMIC DNA]</scope>
    <source>
        <strain evidence="1 2">SER00238</strain>
    </source>
</reference>
<dbReference type="InterPro" id="IPR003458">
    <property type="entry name" value="Phage_T4_Gp38_tail_assem"/>
</dbReference>
<accession>A0ABS0TUJ7</accession>
<evidence type="ECO:0000313" key="1">
    <source>
        <dbReference type="EMBL" id="MBI6182035.1"/>
    </source>
</evidence>
<name>A0ABS0TUJ7_SERPR</name>
<protein>
    <submittedName>
        <fullName evidence="1">Tail fiber assembly protein</fullName>
    </submittedName>
</protein>